<reference evidence="1" key="2">
    <citation type="submission" date="2021-01" db="EMBL/GenBank/DDBJ databases">
        <authorList>
            <person name="Mieszkin S."/>
            <person name="Pouder E."/>
            <person name="Alain K."/>
        </authorList>
    </citation>
    <scope>NUCLEOTIDE SEQUENCE</scope>
    <source>
        <strain evidence="1">HW T2.11</strain>
    </source>
</reference>
<name>A0A963YVW4_9PROT</name>
<organism evidence="1 2">
    <name type="scientific">Acidisoma silvae</name>
    <dbReference type="NCBI Taxonomy" id="2802396"/>
    <lineage>
        <taxon>Bacteria</taxon>
        <taxon>Pseudomonadati</taxon>
        <taxon>Pseudomonadota</taxon>
        <taxon>Alphaproteobacteria</taxon>
        <taxon>Acetobacterales</taxon>
        <taxon>Acidocellaceae</taxon>
        <taxon>Acidisoma</taxon>
    </lineage>
</organism>
<proteinExistence type="predicted"/>
<gene>
    <name evidence="1" type="ORF">ASILVAE211_23080</name>
</gene>
<dbReference type="RefSeq" id="WP_227323734.1">
    <property type="nucleotide sequence ID" value="NZ_JAESVB010000023.1"/>
</dbReference>
<reference evidence="1" key="1">
    <citation type="journal article" date="2021" name="Microorganisms">
        <title>Acidisoma silvae sp. nov. and Acidisomacellulosilytica sp. nov., Two Acidophilic Bacteria Isolated from Decaying Wood, Hydrolyzing Cellulose and Producing Poly-3-hydroxybutyrate.</title>
        <authorList>
            <person name="Mieszkin S."/>
            <person name="Pouder E."/>
            <person name="Uroz S."/>
            <person name="Simon-Colin C."/>
            <person name="Alain K."/>
        </authorList>
    </citation>
    <scope>NUCLEOTIDE SEQUENCE</scope>
    <source>
        <strain evidence="1">HW T2.11</strain>
    </source>
</reference>
<dbReference type="EMBL" id="JAESVB010000023">
    <property type="protein sequence ID" value="MCB8878089.1"/>
    <property type="molecule type" value="Genomic_DNA"/>
</dbReference>
<evidence type="ECO:0000313" key="2">
    <source>
        <dbReference type="Proteomes" id="UP000708298"/>
    </source>
</evidence>
<evidence type="ECO:0000313" key="1">
    <source>
        <dbReference type="EMBL" id="MCB8878089.1"/>
    </source>
</evidence>
<protein>
    <submittedName>
        <fullName evidence="1">Uncharacterized protein</fullName>
    </submittedName>
</protein>
<accession>A0A963YVW4</accession>
<dbReference type="AlphaFoldDB" id="A0A963YVW4"/>
<dbReference type="Proteomes" id="UP000708298">
    <property type="component" value="Unassembled WGS sequence"/>
</dbReference>
<comment type="caution">
    <text evidence="1">The sequence shown here is derived from an EMBL/GenBank/DDBJ whole genome shotgun (WGS) entry which is preliminary data.</text>
</comment>
<sequence>MSQTVYDARSADAWRLVHDEGIAAKRAASKLNVNLAELYEMLAAKKLRVEMATHRRAALGSYLAIQRTPHNAQQA</sequence>
<keyword evidence="2" id="KW-1185">Reference proteome</keyword>